<evidence type="ECO:0000313" key="2">
    <source>
        <dbReference type="Proteomes" id="UP000503222"/>
    </source>
</evidence>
<dbReference type="SUPFAM" id="SSF53335">
    <property type="entry name" value="S-adenosyl-L-methionine-dependent methyltransferases"/>
    <property type="match status" value="1"/>
</dbReference>
<dbReference type="InterPro" id="IPR029063">
    <property type="entry name" value="SAM-dependent_MTases_sf"/>
</dbReference>
<dbReference type="EMBL" id="CP049869">
    <property type="protein sequence ID" value="QIK80082.1"/>
    <property type="molecule type" value="Genomic_DNA"/>
</dbReference>
<protein>
    <submittedName>
        <fullName evidence="1">Class I SAM-dependent methyltransferase</fullName>
    </submittedName>
</protein>
<keyword evidence="1" id="KW-0489">Methyltransferase</keyword>
<gene>
    <name evidence="1" type="ORF">G7077_11645</name>
</gene>
<dbReference type="GO" id="GO:0032259">
    <property type="term" value="P:methylation"/>
    <property type="evidence" value="ECO:0007669"/>
    <property type="project" value="UniProtKB-KW"/>
</dbReference>
<accession>A0A6G7YTL3</accession>
<dbReference type="Gene3D" id="3.40.50.150">
    <property type="entry name" value="Vaccinia Virus protein VP39"/>
    <property type="match status" value="1"/>
</dbReference>
<dbReference type="Pfam" id="PF13489">
    <property type="entry name" value="Methyltransf_23"/>
    <property type="match status" value="1"/>
</dbReference>
<dbReference type="GO" id="GO:0008168">
    <property type="term" value="F:methyltransferase activity"/>
    <property type="evidence" value="ECO:0007669"/>
    <property type="project" value="UniProtKB-KW"/>
</dbReference>
<reference evidence="1 2" key="1">
    <citation type="submission" date="2020-03" db="EMBL/GenBank/DDBJ databases">
        <title>Sphingomonas sp. nov., isolated from fish.</title>
        <authorList>
            <person name="Hyun D.-W."/>
            <person name="Bae J.-W."/>
        </authorList>
    </citation>
    <scope>NUCLEOTIDE SEQUENCE [LARGE SCALE GENOMIC DNA]</scope>
    <source>
        <strain evidence="1 2">HDW15B</strain>
    </source>
</reference>
<name>A0A6G7YTL3_9SPHN</name>
<evidence type="ECO:0000313" key="1">
    <source>
        <dbReference type="EMBL" id="QIK80082.1"/>
    </source>
</evidence>
<organism evidence="1 2">
    <name type="scientific">Sphingomonas piscis</name>
    <dbReference type="NCBI Taxonomy" id="2714943"/>
    <lineage>
        <taxon>Bacteria</taxon>
        <taxon>Pseudomonadati</taxon>
        <taxon>Pseudomonadota</taxon>
        <taxon>Alphaproteobacteria</taxon>
        <taxon>Sphingomonadales</taxon>
        <taxon>Sphingomonadaceae</taxon>
        <taxon>Sphingomonas</taxon>
    </lineage>
</organism>
<dbReference type="CDD" id="cd02440">
    <property type="entry name" value="AdoMet_MTases"/>
    <property type="match status" value="1"/>
</dbReference>
<keyword evidence="2" id="KW-1185">Reference proteome</keyword>
<dbReference type="PANTHER" id="PTHR43861">
    <property type="entry name" value="TRANS-ACONITATE 2-METHYLTRANSFERASE-RELATED"/>
    <property type="match status" value="1"/>
</dbReference>
<dbReference type="Proteomes" id="UP000503222">
    <property type="component" value="Chromosome"/>
</dbReference>
<keyword evidence="1" id="KW-0808">Transferase</keyword>
<proteinExistence type="predicted"/>
<dbReference type="AlphaFoldDB" id="A0A6G7YTL3"/>
<dbReference type="KEGG" id="spii:G7077_11645"/>
<sequence>MTYQAAESIKQNVRQFDRDVLAGGSYLYTAERLSAQTANARLSRSVAEAFDFRGKRVLDVGCGDGAYTVEFPALGVRSVLGIDPAAVAVEAAAVRSQLMKVDGIARFSVGNIYALNELLAAEDFDCIVIRGVLHHLPNAERAIAALAGYKGTLIIVEPNGNNPVLKLLERYSSYHVEHEEQSFAPRLIRCWLKAAGFTQVQTKMVNLVPFFCPDWMVRPLELIERLVERLPVIRAFSCGQSVIVAKKPNA</sequence>